<evidence type="ECO:0000313" key="1">
    <source>
        <dbReference type="EMBL" id="CAD8084902.1"/>
    </source>
</evidence>
<sequence length="239" mass="28539">MLNVKYQCGLRGKEFETTLPTGKNKLKDLKRAISEDIRVKPHLLTIYQNEKVLENENEIINSLEFYQVNVIPELKQYKFLIVNEGGKYFECNLEEYDLLQDLLDQFDEFLKQICKEQYDTYELYQIKPNQQMTEIQYEQNRNSIIGEIFKDTDIQIQFRLVHEILTLGLLDSSDNRKDIEINRNKTLLDLKELIRPNLVNFKIIINGKFPAQDFDERLIKDVFQHNDTIFIIQVHEQEK</sequence>
<gene>
    <name evidence="1" type="ORF">PPRIM_AZ9-3.1.T0730046</name>
</gene>
<comment type="caution">
    <text evidence="1">The sequence shown here is derived from an EMBL/GenBank/DDBJ whole genome shotgun (WGS) entry which is preliminary data.</text>
</comment>
<evidence type="ECO:0000313" key="2">
    <source>
        <dbReference type="Proteomes" id="UP000688137"/>
    </source>
</evidence>
<evidence type="ECO:0008006" key="3">
    <source>
        <dbReference type="Google" id="ProtNLM"/>
    </source>
</evidence>
<dbReference type="EMBL" id="CAJJDM010000076">
    <property type="protein sequence ID" value="CAD8084902.1"/>
    <property type="molecule type" value="Genomic_DNA"/>
</dbReference>
<name>A0A8S1MZX6_PARPR</name>
<proteinExistence type="predicted"/>
<organism evidence="1 2">
    <name type="scientific">Paramecium primaurelia</name>
    <dbReference type="NCBI Taxonomy" id="5886"/>
    <lineage>
        <taxon>Eukaryota</taxon>
        <taxon>Sar</taxon>
        <taxon>Alveolata</taxon>
        <taxon>Ciliophora</taxon>
        <taxon>Intramacronucleata</taxon>
        <taxon>Oligohymenophorea</taxon>
        <taxon>Peniculida</taxon>
        <taxon>Parameciidae</taxon>
        <taxon>Paramecium</taxon>
    </lineage>
</organism>
<keyword evidence="2" id="KW-1185">Reference proteome</keyword>
<accession>A0A8S1MZX6</accession>
<dbReference type="OMA" id="REVWTIK"/>
<protein>
    <recommendedName>
        <fullName evidence="3">Ubiquitin-like domain-containing protein</fullName>
    </recommendedName>
</protein>
<dbReference type="Proteomes" id="UP000688137">
    <property type="component" value="Unassembled WGS sequence"/>
</dbReference>
<dbReference type="AlphaFoldDB" id="A0A8S1MZX6"/>
<reference evidence="1" key="1">
    <citation type="submission" date="2021-01" db="EMBL/GenBank/DDBJ databases">
        <authorList>
            <consortium name="Genoscope - CEA"/>
            <person name="William W."/>
        </authorList>
    </citation>
    <scope>NUCLEOTIDE SEQUENCE</scope>
</reference>